<evidence type="ECO:0000259" key="4">
    <source>
        <dbReference type="Pfam" id="PF08240"/>
    </source>
</evidence>
<dbReference type="PANTHER" id="PTHR43401:SF2">
    <property type="entry name" value="L-THREONINE 3-DEHYDROGENASE"/>
    <property type="match status" value="1"/>
</dbReference>
<dbReference type="InterPro" id="IPR013154">
    <property type="entry name" value="ADH-like_N"/>
</dbReference>
<dbReference type="SUPFAM" id="SSF51735">
    <property type="entry name" value="NAD(P)-binding Rossmann-fold domains"/>
    <property type="match status" value="1"/>
</dbReference>
<accession>A0A4R6S568</accession>
<dbReference type="InterPro" id="IPR050129">
    <property type="entry name" value="Zn_alcohol_dh"/>
</dbReference>
<reference evidence="5 6" key="1">
    <citation type="submission" date="2019-03" db="EMBL/GenBank/DDBJ databases">
        <title>Genomic Encyclopedia of Type Strains, Phase IV (KMG-IV): sequencing the most valuable type-strain genomes for metagenomic binning, comparative biology and taxonomic classification.</title>
        <authorList>
            <person name="Goeker M."/>
        </authorList>
    </citation>
    <scope>NUCLEOTIDE SEQUENCE [LARGE SCALE GENOMIC DNA]</scope>
    <source>
        <strain evidence="5 6">DSM 45361</strain>
    </source>
</reference>
<organism evidence="5 6">
    <name type="scientific">Labedaea rhizosphaerae</name>
    <dbReference type="NCBI Taxonomy" id="598644"/>
    <lineage>
        <taxon>Bacteria</taxon>
        <taxon>Bacillati</taxon>
        <taxon>Actinomycetota</taxon>
        <taxon>Actinomycetes</taxon>
        <taxon>Pseudonocardiales</taxon>
        <taxon>Pseudonocardiaceae</taxon>
        <taxon>Labedaea</taxon>
    </lineage>
</organism>
<feature type="domain" description="Alcohol dehydrogenase-like C-terminal" evidence="3">
    <location>
        <begin position="196"/>
        <end position="283"/>
    </location>
</feature>
<dbReference type="Proteomes" id="UP000295444">
    <property type="component" value="Unassembled WGS sequence"/>
</dbReference>
<evidence type="ECO:0000256" key="1">
    <source>
        <dbReference type="ARBA" id="ARBA00001947"/>
    </source>
</evidence>
<dbReference type="RefSeq" id="WP_133852226.1">
    <property type="nucleotide sequence ID" value="NZ_SNXZ01000005.1"/>
</dbReference>
<dbReference type="AlphaFoldDB" id="A0A4R6S568"/>
<evidence type="ECO:0000256" key="2">
    <source>
        <dbReference type="ARBA" id="ARBA00023002"/>
    </source>
</evidence>
<proteinExistence type="predicted"/>
<keyword evidence="6" id="KW-1185">Reference proteome</keyword>
<evidence type="ECO:0000313" key="6">
    <source>
        <dbReference type="Proteomes" id="UP000295444"/>
    </source>
</evidence>
<dbReference type="GO" id="GO:0016491">
    <property type="term" value="F:oxidoreductase activity"/>
    <property type="evidence" value="ECO:0007669"/>
    <property type="project" value="UniProtKB-KW"/>
</dbReference>
<dbReference type="InterPro" id="IPR036291">
    <property type="entry name" value="NAD(P)-bd_dom_sf"/>
</dbReference>
<dbReference type="OrthoDB" id="9797931at2"/>
<dbReference type="InterPro" id="IPR011032">
    <property type="entry name" value="GroES-like_sf"/>
</dbReference>
<comment type="caution">
    <text evidence="5">The sequence shown here is derived from an EMBL/GenBank/DDBJ whole genome shotgun (WGS) entry which is preliminary data.</text>
</comment>
<dbReference type="PANTHER" id="PTHR43401">
    <property type="entry name" value="L-THREONINE 3-DEHYDROGENASE"/>
    <property type="match status" value="1"/>
</dbReference>
<dbReference type="SUPFAM" id="SSF50129">
    <property type="entry name" value="GroES-like"/>
    <property type="match status" value="1"/>
</dbReference>
<evidence type="ECO:0000313" key="5">
    <source>
        <dbReference type="EMBL" id="TDP94801.1"/>
    </source>
</evidence>
<keyword evidence="2" id="KW-0560">Oxidoreductase</keyword>
<feature type="domain" description="Alcohol dehydrogenase-like N-terminal" evidence="4">
    <location>
        <begin position="30"/>
        <end position="154"/>
    </location>
</feature>
<dbReference type="Pfam" id="PF08240">
    <property type="entry name" value="ADH_N"/>
    <property type="match status" value="1"/>
</dbReference>
<dbReference type="Gene3D" id="3.40.50.720">
    <property type="entry name" value="NAD(P)-binding Rossmann-like Domain"/>
    <property type="match status" value="1"/>
</dbReference>
<evidence type="ECO:0000259" key="3">
    <source>
        <dbReference type="Pfam" id="PF00107"/>
    </source>
</evidence>
<protein>
    <submittedName>
        <fullName evidence="5">Threonine dehydrogenase-like Zn-dependent dehydrogenase</fullName>
    </submittedName>
</protein>
<dbReference type="EMBL" id="SNXZ01000005">
    <property type="protein sequence ID" value="TDP94801.1"/>
    <property type="molecule type" value="Genomic_DNA"/>
</dbReference>
<name>A0A4R6S568_LABRH</name>
<dbReference type="Gene3D" id="3.90.180.10">
    <property type="entry name" value="Medium-chain alcohol dehydrogenases, catalytic domain"/>
    <property type="match status" value="1"/>
</dbReference>
<dbReference type="InterPro" id="IPR013149">
    <property type="entry name" value="ADH-like_C"/>
</dbReference>
<dbReference type="Pfam" id="PF00107">
    <property type="entry name" value="ADH_zinc_N"/>
    <property type="match status" value="1"/>
</dbReference>
<gene>
    <name evidence="5" type="ORF">EV186_10533</name>
</gene>
<sequence>MPNERLTRAAVTTGRRTVEFCELPVPDLGEGDGLLAVEAVGICGSDVVSFDRADEPVRVMGHETVGRIAEATPSAMSRWGARPGDRVLLEEYLPCGHCRFCRSAEFRFCLESDPAATPGALRYGTTGLAVAPGLWGGFSELQYLHPRTVLHHVPESLPADVATMALPVANGYEWAYRSGGVGPGSAVVVIGPGQQGLGCVLAARIAGASVIVAVGLERDGARLAAAKSLGATHTIVSGPDLVEQVLAATGGEGADVVVNTASGKSAVFNDAVAMLRKSGRLVLPVREKLRQDGVDLGAVGRKCLIVIGMRGHSFAAVESAIAILQDNLELVRPLATMTVPLERVADAILSTGGTGPIPDVIHATVAVAPADQSTSEA</sequence>
<comment type="cofactor">
    <cofactor evidence="1">
        <name>Zn(2+)</name>
        <dbReference type="ChEBI" id="CHEBI:29105"/>
    </cofactor>
</comment>